<reference evidence="3 4" key="1">
    <citation type="submission" date="2019-01" db="EMBL/GenBank/DDBJ databases">
        <title>High-quality-draft genome sequences of five non-tuberculosis mycobacteriaceae isolated from a nosocomial environment.</title>
        <authorList>
            <person name="Tiago I."/>
            <person name="Alarico S."/>
            <person name="Pereira S.G."/>
            <person name="Coelho C."/>
            <person name="Maranha A."/>
            <person name="Empadinhas N."/>
        </authorList>
    </citation>
    <scope>NUCLEOTIDE SEQUENCE [LARGE SCALE GENOMIC DNA]</scope>
    <source>
        <strain evidence="3 4">22DIII</strain>
    </source>
</reference>
<evidence type="ECO:0000313" key="3">
    <source>
        <dbReference type="EMBL" id="TDL05236.1"/>
    </source>
</evidence>
<accession>A0A4R5X2S3</accession>
<evidence type="ECO:0000256" key="2">
    <source>
        <dbReference type="SAM" id="SignalP"/>
    </source>
</evidence>
<keyword evidence="2" id="KW-0732">Signal</keyword>
<feature type="chain" id="PRO_5038926516" evidence="2">
    <location>
        <begin position="19"/>
        <end position="156"/>
    </location>
</feature>
<dbReference type="EMBL" id="SDLP01000007">
    <property type="protein sequence ID" value="TDL05236.1"/>
    <property type="molecule type" value="Genomic_DNA"/>
</dbReference>
<organism evidence="3 4">
    <name type="scientific">Mycolicibacterium obuense</name>
    <dbReference type="NCBI Taxonomy" id="1807"/>
    <lineage>
        <taxon>Bacteria</taxon>
        <taxon>Bacillati</taxon>
        <taxon>Actinomycetota</taxon>
        <taxon>Actinomycetes</taxon>
        <taxon>Mycobacteriales</taxon>
        <taxon>Mycobacteriaceae</taxon>
        <taxon>Mycolicibacterium</taxon>
    </lineage>
</organism>
<gene>
    <name evidence="3" type="ORF">EUA04_21845</name>
</gene>
<keyword evidence="1" id="KW-1133">Transmembrane helix</keyword>
<feature type="transmembrane region" description="Helical" evidence="1">
    <location>
        <begin position="88"/>
        <end position="108"/>
    </location>
</feature>
<dbReference type="InterPro" id="IPR013901">
    <property type="entry name" value="Anthrone_oxy"/>
</dbReference>
<name>A0A4R5X2S3_9MYCO</name>
<evidence type="ECO:0000256" key="1">
    <source>
        <dbReference type="SAM" id="Phobius"/>
    </source>
</evidence>
<protein>
    <submittedName>
        <fullName evidence="3">DUF1772 domain-containing protein</fullName>
    </submittedName>
</protein>
<proteinExistence type="predicted"/>
<evidence type="ECO:0000313" key="4">
    <source>
        <dbReference type="Proteomes" id="UP000294952"/>
    </source>
</evidence>
<dbReference type="Pfam" id="PF08592">
    <property type="entry name" value="Anthrone_oxy"/>
    <property type="match status" value="1"/>
</dbReference>
<comment type="caution">
    <text evidence="3">The sequence shown here is derived from an EMBL/GenBank/DDBJ whole genome shotgun (WGS) entry which is preliminary data.</text>
</comment>
<sequence>MMTSTLTVVSSASALASAAAGGMMFVFSTFVMGGLDRAGPQDAIAAMRGINAAAQTSATFLLAYFGAALLAIAMGVMAAVVSSPGRGWLLAGAVLGVAGAVVTVAANVPLNDGLDAALATPDVWQAYLTGWTSWNHVRTVTSLVAAALTMIGVVRQ</sequence>
<dbReference type="Proteomes" id="UP000294952">
    <property type="component" value="Unassembled WGS sequence"/>
</dbReference>
<feature type="signal peptide" evidence="2">
    <location>
        <begin position="1"/>
        <end position="18"/>
    </location>
</feature>
<feature type="transmembrane region" description="Helical" evidence="1">
    <location>
        <begin position="57"/>
        <end position="81"/>
    </location>
</feature>
<dbReference type="AlphaFoldDB" id="A0A4R5X2S3"/>
<keyword evidence="1" id="KW-0812">Transmembrane</keyword>
<keyword evidence="1" id="KW-0472">Membrane</keyword>
<feature type="transmembrane region" description="Helical" evidence="1">
    <location>
        <begin position="136"/>
        <end position="154"/>
    </location>
</feature>